<protein>
    <submittedName>
        <fullName evidence="3">Polysaccharide deacetylase</fullName>
    </submittedName>
</protein>
<dbReference type="KEGG" id="aez:C3E78_08315"/>
<dbReference type="InterPro" id="IPR002509">
    <property type="entry name" value="NODB_dom"/>
</dbReference>
<dbReference type="Proteomes" id="UP000244384">
    <property type="component" value="Chromosome"/>
</dbReference>
<feature type="region of interest" description="Disordered" evidence="1">
    <location>
        <begin position="1"/>
        <end position="28"/>
    </location>
</feature>
<evidence type="ECO:0000259" key="2">
    <source>
        <dbReference type="Pfam" id="PF01522"/>
    </source>
</evidence>
<evidence type="ECO:0000313" key="4">
    <source>
        <dbReference type="Proteomes" id="UP000244384"/>
    </source>
</evidence>
<keyword evidence="4" id="KW-1185">Reference proteome</keyword>
<proteinExistence type="predicted"/>
<dbReference type="EMBL" id="CP026952">
    <property type="protein sequence ID" value="AWB92202.1"/>
    <property type="molecule type" value="Genomic_DNA"/>
</dbReference>
<feature type="compositionally biased region" description="Low complexity" evidence="1">
    <location>
        <begin position="9"/>
        <end position="19"/>
    </location>
</feature>
<gene>
    <name evidence="3" type="ORF">C3E78_08315</name>
</gene>
<name>A0A2S0WLN2_9ACTN</name>
<dbReference type="Pfam" id="PF01522">
    <property type="entry name" value="Polysacc_deac_1"/>
    <property type="match status" value="1"/>
</dbReference>
<sequence>MDEREVRGEGVPQPGVVGQATQDHTRGRRHHCLQHHVDELFAVLLEPVEERLHGDRIVAVVVLHDVRLAPRAATEVAPEDTVKCVHGPLCASQHLAESGDCHHHVVRNPMQNISPNGPIKLAVTVDDPFMWKGADFPPDYSPAGVATSMADAFAEHGVPGVYSFASTLPTDDHPEWLEALDSWVERGHHVGAHTHSHSSLNWGPADPYIDDIDRNMGILEPWIAQAPTRYFRYAFDMWGDEQAKTDAVQLHLARRGYVPAPITTWFYDVQFLVSYIRTLVAGDEEGRAWIRKTFASTAVESLRSQAAAARAVFGRDPVHIALIHGTPVAGDCYGDVLAAYAEHGVEFVTLEEAMADPANQIVAPTVTRFFRNSTQKWAEYAGIDVENTPPQVLHQVREICLIEGMDENAVLGPALVAAAESVGATFVPTDLDWSPEVLQQ</sequence>
<evidence type="ECO:0000313" key="3">
    <source>
        <dbReference type="EMBL" id="AWB92202.1"/>
    </source>
</evidence>
<reference evidence="4" key="1">
    <citation type="submission" date="2018-01" db="EMBL/GenBank/DDBJ databases">
        <authorList>
            <person name="Li J."/>
        </authorList>
    </citation>
    <scope>NUCLEOTIDE SEQUENCE [LARGE SCALE GENOMIC DNA]</scope>
    <source>
        <strain evidence="4">592</strain>
    </source>
</reference>
<dbReference type="InterPro" id="IPR011330">
    <property type="entry name" value="Glyco_hydro/deAcase_b/a-brl"/>
</dbReference>
<dbReference type="SUPFAM" id="SSF88713">
    <property type="entry name" value="Glycoside hydrolase/deacetylase"/>
    <property type="match status" value="1"/>
</dbReference>
<dbReference type="AlphaFoldDB" id="A0A2S0WLN2"/>
<dbReference type="Gene3D" id="3.20.20.370">
    <property type="entry name" value="Glycoside hydrolase/deacetylase"/>
    <property type="match status" value="1"/>
</dbReference>
<organism evidence="3 4">
    <name type="scientific">Aeromicrobium chenweiae</name>
    <dbReference type="NCBI Taxonomy" id="2079793"/>
    <lineage>
        <taxon>Bacteria</taxon>
        <taxon>Bacillati</taxon>
        <taxon>Actinomycetota</taxon>
        <taxon>Actinomycetes</taxon>
        <taxon>Propionibacteriales</taxon>
        <taxon>Nocardioidaceae</taxon>
        <taxon>Aeromicrobium</taxon>
    </lineage>
</organism>
<dbReference type="GO" id="GO:0005975">
    <property type="term" value="P:carbohydrate metabolic process"/>
    <property type="evidence" value="ECO:0007669"/>
    <property type="project" value="InterPro"/>
</dbReference>
<accession>A0A2S0WLN2</accession>
<evidence type="ECO:0000256" key="1">
    <source>
        <dbReference type="SAM" id="MobiDB-lite"/>
    </source>
</evidence>
<accession>A0A5F2ER51</accession>
<dbReference type="GO" id="GO:0016810">
    <property type="term" value="F:hydrolase activity, acting on carbon-nitrogen (but not peptide) bonds"/>
    <property type="evidence" value="ECO:0007669"/>
    <property type="project" value="InterPro"/>
</dbReference>
<feature type="domain" description="NodB homology" evidence="2">
    <location>
        <begin position="139"/>
        <end position="238"/>
    </location>
</feature>